<evidence type="ECO:0000313" key="3">
    <source>
        <dbReference type="EMBL" id="GAA4400104.1"/>
    </source>
</evidence>
<comment type="caution">
    <text evidence="3">The sequence shown here is derived from an EMBL/GenBank/DDBJ whole genome shotgun (WGS) entry which is preliminary data.</text>
</comment>
<dbReference type="InterPro" id="IPR009839">
    <property type="entry name" value="SseB_N"/>
</dbReference>
<sequence length="256" mass="26606">MTNPREHEHHPLHAPPGEATDSADLPWAARELSPSGFETDTGAADAALLAALATSGDDVALMAAVEAGRFLVPIVAEPTEVDTSGEHAVDSRVDLAAVTLVAPDGMRALPVFSGTEAVAAWDPQARPVPVTPARAGQAAVSEGCEVIVVDVAGPATRVLRPSMVWALAQQRPWVPAHTDPFVAASVTAALRDEPDVTASEIEEGNPRGEGVLGVVLELRPGLSPDAVRAVATRVGEKLATDGELRARIDGLAFRIR</sequence>
<evidence type="ECO:0000256" key="1">
    <source>
        <dbReference type="SAM" id="MobiDB-lite"/>
    </source>
</evidence>
<keyword evidence="4" id="KW-1185">Reference proteome</keyword>
<accession>A0ABP8K494</accession>
<feature type="region of interest" description="Disordered" evidence="1">
    <location>
        <begin position="1"/>
        <end position="22"/>
    </location>
</feature>
<evidence type="ECO:0000259" key="2">
    <source>
        <dbReference type="Pfam" id="PF07179"/>
    </source>
</evidence>
<feature type="domain" description="SseB protein N-terminal" evidence="2">
    <location>
        <begin position="47"/>
        <end position="166"/>
    </location>
</feature>
<reference evidence="4" key="1">
    <citation type="journal article" date="2019" name="Int. J. Syst. Evol. Microbiol.">
        <title>The Global Catalogue of Microorganisms (GCM) 10K type strain sequencing project: providing services to taxonomists for standard genome sequencing and annotation.</title>
        <authorList>
            <consortium name="The Broad Institute Genomics Platform"/>
            <consortium name="The Broad Institute Genome Sequencing Center for Infectious Disease"/>
            <person name="Wu L."/>
            <person name="Ma J."/>
        </authorList>
    </citation>
    <scope>NUCLEOTIDE SEQUENCE [LARGE SCALE GENOMIC DNA]</scope>
    <source>
        <strain evidence="4">JCM 17738</strain>
    </source>
</reference>
<dbReference type="RefSeq" id="WP_159898824.1">
    <property type="nucleotide sequence ID" value="NZ_BAABFX010000037.1"/>
</dbReference>
<feature type="compositionally biased region" description="Basic and acidic residues" evidence="1">
    <location>
        <begin position="1"/>
        <end position="11"/>
    </location>
</feature>
<dbReference type="Proteomes" id="UP001500390">
    <property type="component" value="Unassembled WGS sequence"/>
</dbReference>
<dbReference type="EMBL" id="BAABFX010000037">
    <property type="protein sequence ID" value="GAA4400104.1"/>
    <property type="molecule type" value="Genomic_DNA"/>
</dbReference>
<gene>
    <name evidence="3" type="ORF">GCM10023153_27240</name>
</gene>
<name>A0ABP8K494_9MICO</name>
<evidence type="ECO:0000313" key="4">
    <source>
        <dbReference type="Proteomes" id="UP001500390"/>
    </source>
</evidence>
<proteinExistence type="predicted"/>
<dbReference type="Pfam" id="PF07179">
    <property type="entry name" value="SseB"/>
    <property type="match status" value="1"/>
</dbReference>
<organism evidence="3 4">
    <name type="scientific">Ornithinibacter aureus</name>
    <dbReference type="NCBI Taxonomy" id="622664"/>
    <lineage>
        <taxon>Bacteria</taxon>
        <taxon>Bacillati</taxon>
        <taxon>Actinomycetota</taxon>
        <taxon>Actinomycetes</taxon>
        <taxon>Micrococcales</taxon>
        <taxon>Intrasporangiaceae</taxon>
        <taxon>Ornithinibacter</taxon>
    </lineage>
</organism>
<protein>
    <submittedName>
        <fullName evidence="3">SseB family protein</fullName>
    </submittedName>
</protein>